<proteinExistence type="predicted"/>
<evidence type="ECO:0000256" key="2">
    <source>
        <dbReference type="SAM" id="SignalP"/>
    </source>
</evidence>
<evidence type="ECO:0000313" key="4">
    <source>
        <dbReference type="Proteomes" id="UP000199180"/>
    </source>
</evidence>
<dbReference type="EMBL" id="FOHO01000003">
    <property type="protein sequence ID" value="SET20010.1"/>
    <property type="molecule type" value="Genomic_DNA"/>
</dbReference>
<dbReference type="STRING" id="364199.SAMN04489858_103354"/>
<dbReference type="Proteomes" id="UP000199180">
    <property type="component" value="Unassembled WGS sequence"/>
</dbReference>
<feature type="chain" id="PRO_5011732538" description="AAA+ family ATPase" evidence="2">
    <location>
        <begin position="22"/>
        <end position="144"/>
    </location>
</feature>
<name>A0A1I0CKP3_9RHOB</name>
<dbReference type="OrthoDB" id="7308154at2"/>
<keyword evidence="4" id="KW-1185">Reference proteome</keyword>
<feature type="region of interest" description="Disordered" evidence="1">
    <location>
        <begin position="21"/>
        <end position="44"/>
    </location>
</feature>
<reference evidence="3 4" key="1">
    <citation type="submission" date="2016-10" db="EMBL/GenBank/DDBJ databases">
        <authorList>
            <person name="de Groot N.N."/>
        </authorList>
    </citation>
    <scope>NUCLEOTIDE SEQUENCE [LARGE SCALE GENOMIC DNA]</scope>
    <source>
        <strain evidence="3 4">DSM 17862</strain>
    </source>
</reference>
<evidence type="ECO:0000313" key="3">
    <source>
        <dbReference type="EMBL" id="SET20010.1"/>
    </source>
</evidence>
<feature type="signal peptide" evidence="2">
    <location>
        <begin position="1"/>
        <end position="21"/>
    </location>
</feature>
<evidence type="ECO:0000256" key="1">
    <source>
        <dbReference type="SAM" id="MobiDB-lite"/>
    </source>
</evidence>
<dbReference type="RefSeq" id="WP_139206462.1">
    <property type="nucleotide sequence ID" value="NZ_FOHO01000003.1"/>
</dbReference>
<accession>A0A1I0CKP3</accession>
<evidence type="ECO:0008006" key="5">
    <source>
        <dbReference type="Google" id="ProtNLM"/>
    </source>
</evidence>
<protein>
    <recommendedName>
        <fullName evidence="5">AAA+ family ATPase</fullName>
    </recommendedName>
</protein>
<feature type="compositionally biased region" description="Basic and acidic residues" evidence="1">
    <location>
        <begin position="104"/>
        <end position="114"/>
    </location>
</feature>
<gene>
    <name evidence="3" type="ORF">SAMN04489858_103354</name>
</gene>
<feature type="region of interest" description="Disordered" evidence="1">
    <location>
        <begin position="104"/>
        <end position="144"/>
    </location>
</feature>
<keyword evidence="2" id="KW-0732">Signal</keyword>
<sequence>MRMLFTLSALILTLSAPLASAQDWTPPPADRPIPDGLEQDDPGDLIGRGVGILLDNFMRDVQPDLNRLGEDMSGALSNLGPMLGDLTALVDDLRNYQTPERLDNGDIIIRRRADAPPPPPLDLAPDDDQSPAVPRDPDAPEIEL</sequence>
<dbReference type="AlphaFoldDB" id="A0A1I0CKP3"/>
<organism evidence="3 4">
    <name type="scientific">Paracoccus homiensis</name>
    <dbReference type="NCBI Taxonomy" id="364199"/>
    <lineage>
        <taxon>Bacteria</taxon>
        <taxon>Pseudomonadati</taxon>
        <taxon>Pseudomonadota</taxon>
        <taxon>Alphaproteobacteria</taxon>
        <taxon>Rhodobacterales</taxon>
        <taxon>Paracoccaceae</taxon>
        <taxon>Paracoccus</taxon>
    </lineage>
</organism>